<evidence type="ECO:0000259" key="2">
    <source>
        <dbReference type="SMART" id="SM00853"/>
    </source>
</evidence>
<feature type="compositionally biased region" description="Basic residues" evidence="1">
    <location>
        <begin position="25"/>
        <end position="36"/>
    </location>
</feature>
<feature type="compositionally biased region" description="Acidic residues" evidence="1">
    <location>
        <begin position="10"/>
        <end position="19"/>
    </location>
</feature>
<evidence type="ECO:0000313" key="4">
    <source>
        <dbReference type="Proteomes" id="UP000749646"/>
    </source>
</evidence>
<dbReference type="InterPro" id="IPR042120">
    <property type="entry name" value="MutL_C_dimsub"/>
</dbReference>
<organism evidence="3 4">
    <name type="scientific">Modicella reniformis</name>
    <dbReference type="NCBI Taxonomy" id="1440133"/>
    <lineage>
        <taxon>Eukaryota</taxon>
        <taxon>Fungi</taxon>
        <taxon>Fungi incertae sedis</taxon>
        <taxon>Mucoromycota</taxon>
        <taxon>Mortierellomycotina</taxon>
        <taxon>Mortierellomycetes</taxon>
        <taxon>Mortierellales</taxon>
        <taxon>Mortierellaceae</taxon>
        <taxon>Modicella</taxon>
    </lineage>
</organism>
<dbReference type="GO" id="GO:0005524">
    <property type="term" value="F:ATP binding"/>
    <property type="evidence" value="ECO:0007669"/>
    <property type="project" value="InterPro"/>
</dbReference>
<dbReference type="PANTHER" id="PTHR10073:SF52">
    <property type="entry name" value="MISMATCH REPAIR ENDONUCLEASE PMS2"/>
    <property type="match status" value="1"/>
</dbReference>
<dbReference type="InterPro" id="IPR038973">
    <property type="entry name" value="MutL/Mlh/Pms-like"/>
</dbReference>
<evidence type="ECO:0000256" key="1">
    <source>
        <dbReference type="SAM" id="MobiDB-lite"/>
    </source>
</evidence>
<dbReference type="Proteomes" id="UP000749646">
    <property type="component" value="Unassembled WGS sequence"/>
</dbReference>
<name>A0A9P6J4T3_9FUNG</name>
<accession>A0A9P6J4T3</accession>
<dbReference type="GO" id="GO:0004519">
    <property type="term" value="F:endonuclease activity"/>
    <property type="evidence" value="ECO:0007669"/>
    <property type="project" value="UniProtKB-KW"/>
</dbReference>
<reference evidence="3" key="1">
    <citation type="journal article" date="2020" name="Fungal Divers.">
        <title>Resolving the Mortierellaceae phylogeny through synthesis of multi-gene phylogenetics and phylogenomics.</title>
        <authorList>
            <person name="Vandepol N."/>
            <person name="Liber J."/>
            <person name="Desiro A."/>
            <person name="Na H."/>
            <person name="Kennedy M."/>
            <person name="Barry K."/>
            <person name="Grigoriev I.V."/>
            <person name="Miller A.N."/>
            <person name="O'Donnell K."/>
            <person name="Stajich J.E."/>
            <person name="Bonito G."/>
        </authorList>
    </citation>
    <scope>NUCLEOTIDE SEQUENCE</scope>
    <source>
        <strain evidence="3">MES-2147</strain>
    </source>
</reference>
<feature type="region of interest" description="Disordered" evidence="1">
    <location>
        <begin position="207"/>
        <end position="243"/>
    </location>
</feature>
<dbReference type="GO" id="GO:0016887">
    <property type="term" value="F:ATP hydrolysis activity"/>
    <property type="evidence" value="ECO:0007669"/>
    <property type="project" value="InterPro"/>
</dbReference>
<dbReference type="Pfam" id="PF08676">
    <property type="entry name" value="MutL_C"/>
    <property type="match status" value="1"/>
</dbReference>
<dbReference type="GO" id="GO:0006298">
    <property type="term" value="P:mismatch repair"/>
    <property type="evidence" value="ECO:0007669"/>
    <property type="project" value="InterPro"/>
</dbReference>
<keyword evidence="3" id="KW-0255">Endonuclease</keyword>
<comment type="caution">
    <text evidence="3">The sequence shown here is derived from an EMBL/GenBank/DDBJ whole genome shotgun (WGS) entry which is preliminary data.</text>
</comment>
<protein>
    <submittedName>
        <fullName evidence="3">Mismatch repair endonuclease pms2</fullName>
    </submittedName>
</protein>
<dbReference type="Gene3D" id="3.30.1540.20">
    <property type="entry name" value="MutL, C-terminal domain, dimerisation subdomain"/>
    <property type="match status" value="1"/>
</dbReference>
<dbReference type="GO" id="GO:0032389">
    <property type="term" value="C:MutLalpha complex"/>
    <property type="evidence" value="ECO:0007669"/>
    <property type="project" value="TreeGrafter"/>
</dbReference>
<keyword evidence="4" id="KW-1185">Reference proteome</keyword>
<dbReference type="InterPro" id="IPR014790">
    <property type="entry name" value="MutL_C"/>
</dbReference>
<feature type="region of interest" description="Disordered" evidence="1">
    <location>
        <begin position="1"/>
        <end position="45"/>
    </location>
</feature>
<dbReference type="OrthoDB" id="10263226at2759"/>
<dbReference type="AlphaFoldDB" id="A0A9P6J4T3"/>
<dbReference type="SMART" id="SM00853">
    <property type="entry name" value="MutL_C"/>
    <property type="match status" value="1"/>
</dbReference>
<dbReference type="PANTHER" id="PTHR10073">
    <property type="entry name" value="DNA MISMATCH REPAIR PROTEIN MLH, PMS, MUTL"/>
    <property type="match status" value="1"/>
</dbReference>
<keyword evidence="3" id="KW-0540">Nuclease</keyword>
<evidence type="ECO:0000313" key="3">
    <source>
        <dbReference type="EMBL" id="KAF9959537.1"/>
    </source>
</evidence>
<feature type="domain" description="MutL C-terminal dimerisation" evidence="2">
    <location>
        <begin position="69"/>
        <end position="264"/>
    </location>
</feature>
<keyword evidence="3" id="KW-0378">Hydrolase</keyword>
<dbReference type="GO" id="GO:0140664">
    <property type="term" value="F:ATP-dependent DNA damage sensor activity"/>
    <property type="evidence" value="ECO:0007669"/>
    <property type="project" value="InterPro"/>
</dbReference>
<gene>
    <name evidence="3" type="primary">PMS2_1</name>
    <name evidence="3" type="ORF">BGZ65_000297</name>
</gene>
<feature type="compositionally biased region" description="Polar residues" evidence="1">
    <location>
        <begin position="207"/>
        <end position="220"/>
    </location>
</feature>
<sequence length="267" mass="30031">MQAAKQQQSADEDEGDEFDQSCTKGPRRSGRLRNRQKLSDASFANMDNASAQKSLSRNIFKEDFARMKILGQFNNAFIIAQLDSYTAPAAVQPFKNLKGQEDEDRLSSDQHASDEKYNFETLRAKTILARQPLVQPKKLYLTAQEETKVVEHMNMLNKNGFYLDYKPEAPVSHRFKLMTLPVSESVIFDVQDFEELVFLLSEQTALSSSNEDNNESTQASDDAHQHTHHQNGGGGETKIISSPGKMARCSKVRALFASRACSRSEMP</sequence>
<proteinExistence type="predicted"/>
<dbReference type="SUPFAM" id="SSF118116">
    <property type="entry name" value="DNA mismatch repair protein MutL"/>
    <property type="match status" value="1"/>
</dbReference>
<dbReference type="InterPro" id="IPR037198">
    <property type="entry name" value="MutL_C_sf"/>
</dbReference>
<dbReference type="EMBL" id="JAAAHW010006501">
    <property type="protein sequence ID" value="KAF9959537.1"/>
    <property type="molecule type" value="Genomic_DNA"/>
</dbReference>